<proteinExistence type="predicted"/>
<protein>
    <submittedName>
        <fullName evidence="1">Uncharacterized protein</fullName>
    </submittedName>
</protein>
<name>A0A9X3YJS9_9GAMM</name>
<dbReference type="RefSeq" id="WP_263542382.1">
    <property type="nucleotide sequence ID" value="NZ_JAOVZO020000018.1"/>
</dbReference>
<dbReference type="Proteomes" id="UP001139971">
    <property type="component" value="Unassembled WGS sequence"/>
</dbReference>
<keyword evidence="2" id="KW-1185">Reference proteome</keyword>
<gene>
    <name evidence="1" type="ORF">OD750_014195</name>
</gene>
<evidence type="ECO:0000313" key="1">
    <source>
        <dbReference type="EMBL" id="MDC8013689.1"/>
    </source>
</evidence>
<sequence>MSQSRCEDNGAVAVAISCRSAVPIDPEKQAESHATSATFAGSEDVSVPLNIEKTVACVSIGALNERDRNYVTDRHAFLMFFLNSLVH</sequence>
<accession>A0A9X3YJS9</accession>
<dbReference type="AlphaFoldDB" id="A0A9X3YJS9"/>
<evidence type="ECO:0000313" key="2">
    <source>
        <dbReference type="Proteomes" id="UP001139971"/>
    </source>
</evidence>
<dbReference type="EMBL" id="JAOVZO020000018">
    <property type="protein sequence ID" value="MDC8013689.1"/>
    <property type="molecule type" value="Genomic_DNA"/>
</dbReference>
<organism evidence="1 2">
    <name type="scientific">Tahibacter soli</name>
    <dbReference type="NCBI Taxonomy" id="2983605"/>
    <lineage>
        <taxon>Bacteria</taxon>
        <taxon>Pseudomonadati</taxon>
        <taxon>Pseudomonadota</taxon>
        <taxon>Gammaproteobacteria</taxon>
        <taxon>Lysobacterales</taxon>
        <taxon>Rhodanobacteraceae</taxon>
        <taxon>Tahibacter</taxon>
    </lineage>
</organism>
<reference evidence="1" key="1">
    <citation type="submission" date="2023-02" db="EMBL/GenBank/DDBJ databases">
        <title>Tahibacter soli sp. nov. isolated from soil.</title>
        <authorList>
            <person name="Baek J.H."/>
            <person name="Lee J.K."/>
            <person name="Choi D.G."/>
            <person name="Jeon C.O."/>
        </authorList>
    </citation>
    <scope>NUCLEOTIDE SEQUENCE</scope>
    <source>
        <strain evidence="1">BL</strain>
    </source>
</reference>
<comment type="caution">
    <text evidence="1">The sequence shown here is derived from an EMBL/GenBank/DDBJ whole genome shotgun (WGS) entry which is preliminary data.</text>
</comment>